<proteinExistence type="predicted"/>
<keyword evidence="3" id="KW-1185">Reference proteome</keyword>
<comment type="caution">
    <text evidence="2">The sequence shown here is derived from an EMBL/GenBank/DDBJ whole genome shotgun (WGS) entry which is preliminary data.</text>
</comment>
<protein>
    <recommendedName>
        <fullName evidence="1">Myb/SANT-like domain-containing protein</fullName>
    </recommendedName>
</protein>
<dbReference type="PANTHER" id="PTHR47584">
    <property type="match status" value="1"/>
</dbReference>
<reference evidence="3" key="1">
    <citation type="submission" date="2017-03" db="EMBL/GenBank/DDBJ databases">
        <title>Phytopthora megakarya and P. palmivora, two closely related causual agents of cacao black pod achieved similar genome size and gene model numbers by different mechanisms.</title>
        <authorList>
            <person name="Ali S."/>
            <person name="Shao J."/>
            <person name="Larry D.J."/>
            <person name="Kronmiller B."/>
            <person name="Shen D."/>
            <person name="Strem M.D."/>
            <person name="Melnick R.L."/>
            <person name="Guiltinan M.J."/>
            <person name="Tyler B.M."/>
            <person name="Meinhardt L.W."/>
            <person name="Bailey B.A."/>
        </authorList>
    </citation>
    <scope>NUCLEOTIDE SEQUENCE [LARGE SCALE GENOMIC DNA]</scope>
    <source>
        <strain evidence="3">zdho120</strain>
    </source>
</reference>
<dbReference type="InterPro" id="IPR024752">
    <property type="entry name" value="Myb/SANT-like_dom"/>
</dbReference>
<dbReference type="EMBL" id="NBNE01001995">
    <property type="protein sequence ID" value="OWZ11915.1"/>
    <property type="molecule type" value="Genomic_DNA"/>
</dbReference>
<dbReference type="Pfam" id="PF12776">
    <property type="entry name" value="Myb_DNA-bind_3"/>
    <property type="match status" value="1"/>
</dbReference>
<dbReference type="InterPro" id="IPR045026">
    <property type="entry name" value="LIMYB"/>
</dbReference>
<accession>A0A225W2V8</accession>
<dbReference type="OrthoDB" id="114297at2759"/>
<dbReference type="PANTHER" id="PTHR47584:SF14">
    <property type="entry name" value="L10-INTERACTING MYB DOMAIN-CONTAINING PROTEIN-LIKE"/>
    <property type="match status" value="1"/>
</dbReference>
<sequence length="97" mass="11000">MTLLGPTNLRLDSSLLYLIKLLDWDSPATARLMKPVWTQLNSKVADLKKKYKTYSAMKNNSGFGWDPQTDAPIAPESVWEAILAEHPQAREFKARPL</sequence>
<evidence type="ECO:0000259" key="1">
    <source>
        <dbReference type="Pfam" id="PF12776"/>
    </source>
</evidence>
<dbReference type="Proteomes" id="UP000198211">
    <property type="component" value="Unassembled WGS sequence"/>
</dbReference>
<name>A0A225W2V8_9STRA</name>
<evidence type="ECO:0000313" key="2">
    <source>
        <dbReference type="EMBL" id="OWZ11915.1"/>
    </source>
</evidence>
<dbReference type="AlphaFoldDB" id="A0A225W2V8"/>
<feature type="domain" description="Myb/SANT-like" evidence="1">
    <location>
        <begin position="38"/>
        <end position="81"/>
    </location>
</feature>
<gene>
    <name evidence="2" type="ORF">PHMEG_00015003</name>
</gene>
<evidence type="ECO:0000313" key="3">
    <source>
        <dbReference type="Proteomes" id="UP000198211"/>
    </source>
</evidence>
<organism evidence="2 3">
    <name type="scientific">Phytophthora megakarya</name>
    <dbReference type="NCBI Taxonomy" id="4795"/>
    <lineage>
        <taxon>Eukaryota</taxon>
        <taxon>Sar</taxon>
        <taxon>Stramenopiles</taxon>
        <taxon>Oomycota</taxon>
        <taxon>Peronosporomycetes</taxon>
        <taxon>Peronosporales</taxon>
        <taxon>Peronosporaceae</taxon>
        <taxon>Phytophthora</taxon>
    </lineage>
</organism>